<organism evidence="3 4">
    <name type="scientific">Somion occarium</name>
    <dbReference type="NCBI Taxonomy" id="3059160"/>
    <lineage>
        <taxon>Eukaryota</taxon>
        <taxon>Fungi</taxon>
        <taxon>Dikarya</taxon>
        <taxon>Basidiomycota</taxon>
        <taxon>Agaricomycotina</taxon>
        <taxon>Agaricomycetes</taxon>
        <taxon>Polyporales</taxon>
        <taxon>Cerrenaceae</taxon>
        <taxon>Somion</taxon>
    </lineage>
</organism>
<proteinExistence type="predicted"/>
<feature type="region of interest" description="Disordered" evidence="1">
    <location>
        <begin position="31"/>
        <end position="83"/>
    </location>
</feature>
<feature type="compositionally biased region" description="Polar residues" evidence="1">
    <location>
        <begin position="39"/>
        <end position="83"/>
    </location>
</feature>
<evidence type="ECO:0000259" key="2">
    <source>
        <dbReference type="SMART" id="SM01155"/>
    </source>
</evidence>
<protein>
    <recommendedName>
        <fullName evidence="2">Ribosomal protein mS38 C-terminal domain-containing protein</fullName>
    </recommendedName>
</protein>
<feature type="compositionally biased region" description="Basic residues" evidence="1">
    <location>
        <begin position="226"/>
        <end position="248"/>
    </location>
</feature>
<gene>
    <name evidence="3" type="ORF">GFSPODELE1_LOCUS5293</name>
</gene>
<evidence type="ECO:0000256" key="1">
    <source>
        <dbReference type="SAM" id="MobiDB-lite"/>
    </source>
</evidence>
<evidence type="ECO:0000313" key="4">
    <source>
        <dbReference type="Proteomes" id="UP001497453"/>
    </source>
</evidence>
<dbReference type="Proteomes" id="UP001497453">
    <property type="component" value="Chromosome 3"/>
</dbReference>
<name>A0ABP1DBA7_9APHY</name>
<dbReference type="Pfam" id="PF08213">
    <property type="entry name" value="COX24_C"/>
    <property type="match status" value="1"/>
</dbReference>
<feature type="domain" description="Ribosomal protein mS38 C-terminal" evidence="2">
    <location>
        <begin position="221"/>
        <end position="252"/>
    </location>
</feature>
<dbReference type="InterPro" id="IPR013177">
    <property type="entry name" value="Ribosomal_mS38_C"/>
</dbReference>
<dbReference type="EMBL" id="OZ037946">
    <property type="protein sequence ID" value="CAL1705141.1"/>
    <property type="molecule type" value="Genomic_DNA"/>
</dbReference>
<feature type="region of interest" description="Disordered" evidence="1">
    <location>
        <begin position="225"/>
        <end position="254"/>
    </location>
</feature>
<sequence length="254" mass="28266">MSMLSYFIRPPPAARRAYSVFSKPGGGRYFNSAKPSKVVAQSATNNKPKADTNDGSSEDVGSSQTPNGNSSQLNAAEAQQGQSFSSLSFPMTNAIPQPHPPINPQDLRVHQFFSLHRPLLTISQPTVSIFESMPFANFPPQTPKISENEGDRIGMGSMFDDPPEASAESDADAARQLARALVVNRVGASLAWEDTLRRLGLDPAEGRVEEVKMAEAEYEMFMDSVKRKRRKKMKTHKLKKRRRLTRMKRASERR</sequence>
<reference evidence="4" key="1">
    <citation type="submission" date="2024-04" db="EMBL/GenBank/DDBJ databases">
        <authorList>
            <person name="Shaw F."/>
            <person name="Minotto A."/>
        </authorList>
    </citation>
    <scope>NUCLEOTIDE SEQUENCE [LARGE SCALE GENOMIC DNA]</scope>
</reference>
<keyword evidence="4" id="KW-1185">Reference proteome</keyword>
<dbReference type="SMART" id="SM01155">
    <property type="entry name" value="DUF1713"/>
    <property type="match status" value="1"/>
</dbReference>
<evidence type="ECO:0000313" key="3">
    <source>
        <dbReference type="EMBL" id="CAL1705141.1"/>
    </source>
</evidence>
<accession>A0ABP1DBA7</accession>